<name>A0A6A5V8R5_9PLEO</name>
<reference evidence="2" key="1">
    <citation type="journal article" date="2020" name="Stud. Mycol.">
        <title>101 Dothideomycetes genomes: a test case for predicting lifestyles and emergence of pathogens.</title>
        <authorList>
            <person name="Haridas S."/>
            <person name="Albert R."/>
            <person name="Binder M."/>
            <person name="Bloem J."/>
            <person name="Labutti K."/>
            <person name="Salamov A."/>
            <person name="Andreopoulos B."/>
            <person name="Baker S."/>
            <person name="Barry K."/>
            <person name="Bills G."/>
            <person name="Bluhm B."/>
            <person name="Cannon C."/>
            <person name="Castanera R."/>
            <person name="Culley D."/>
            <person name="Daum C."/>
            <person name="Ezra D."/>
            <person name="Gonzalez J."/>
            <person name="Henrissat B."/>
            <person name="Kuo A."/>
            <person name="Liang C."/>
            <person name="Lipzen A."/>
            <person name="Lutzoni F."/>
            <person name="Magnuson J."/>
            <person name="Mondo S."/>
            <person name="Nolan M."/>
            <person name="Ohm R."/>
            <person name="Pangilinan J."/>
            <person name="Park H.-J."/>
            <person name="Ramirez L."/>
            <person name="Alfaro M."/>
            <person name="Sun H."/>
            <person name="Tritt A."/>
            <person name="Yoshinaga Y."/>
            <person name="Zwiers L.-H."/>
            <person name="Turgeon B."/>
            <person name="Goodwin S."/>
            <person name="Spatafora J."/>
            <person name="Crous P."/>
            <person name="Grigoriev I."/>
        </authorList>
    </citation>
    <scope>NUCLEOTIDE SEQUENCE</scope>
    <source>
        <strain evidence="2">CBS 107.79</strain>
    </source>
</reference>
<protein>
    <submittedName>
        <fullName evidence="2">HET-domain-containing protein</fullName>
    </submittedName>
</protein>
<dbReference type="AlphaFoldDB" id="A0A6A5V8R5"/>
<proteinExistence type="predicted"/>
<dbReference type="InterPro" id="IPR010730">
    <property type="entry name" value="HET"/>
</dbReference>
<dbReference type="Proteomes" id="UP000800036">
    <property type="component" value="Unassembled WGS sequence"/>
</dbReference>
<evidence type="ECO:0000259" key="1">
    <source>
        <dbReference type="Pfam" id="PF06985"/>
    </source>
</evidence>
<feature type="domain" description="Heterokaryon incompatibility" evidence="1">
    <location>
        <begin position="25"/>
        <end position="114"/>
    </location>
</feature>
<dbReference type="Pfam" id="PF06985">
    <property type="entry name" value="HET"/>
    <property type="match status" value="1"/>
</dbReference>
<dbReference type="EMBL" id="ML976680">
    <property type="protein sequence ID" value="KAF1973601.1"/>
    <property type="molecule type" value="Genomic_DNA"/>
</dbReference>
<gene>
    <name evidence="2" type="ORF">BU23DRAFT_133628</name>
</gene>
<sequence length="142" mass="16658">MRLLHLDESSGNISLVEKYGDIPPYAILSHTWGDDRDEVTFKDMVKQKGANKPCYRKIEFCMERVKNDGLEYFWIDTCCIDKSSSAELTEAINYMFRWYQNAAKCYVYLADVSTVAWEEPEADDNGLSELRRRVLQQSRWVH</sequence>
<organism evidence="2 3">
    <name type="scientific">Bimuria novae-zelandiae CBS 107.79</name>
    <dbReference type="NCBI Taxonomy" id="1447943"/>
    <lineage>
        <taxon>Eukaryota</taxon>
        <taxon>Fungi</taxon>
        <taxon>Dikarya</taxon>
        <taxon>Ascomycota</taxon>
        <taxon>Pezizomycotina</taxon>
        <taxon>Dothideomycetes</taxon>
        <taxon>Pleosporomycetidae</taxon>
        <taxon>Pleosporales</taxon>
        <taxon>Massarineae</taxon>
        <taxon>Didymosphaeriaceae</taxon>
        <taxon>Bimuria</taxon>
    </lineage>
</organism>
<evidence type="ECO:0000313" key="2">
    <source>
        <dbReference type="EMBL" id="KAF1973601.1"/>
    </source>
</evidence>
<evidence type="ECO:0000313" key="3">
    <source>
        <dbReference type="Proteomes" id="UP000800036"/>
    </source>
</evidence>
<keyword evidence="3" id="KW-1185">Reference proteome</keyword>
<dbReference type="PANTHER" id="PTHR10622:SF10">
    <property type="entry name" value="HET DOMAIN-CONTAINING PROTEIN"/>
    <property type="match status" value="1"/>
</dbReference>
<dbReference type="PANTHER" id="PTHR10622">
    <property type="entry name" value="HET DOMAIN-CONTAINING PROTEIN"/>
    <property type="match status" value="1"/>
</dbReference>
<dbReference type="OrthoDB" id="674604at2759"/>
<accession>A0A6A5V8R5</accession>